<proteinExistence type="predicted"/>
<dbReference type="InterPro" id="IPR001789">
    <property type="entry name" value="Sig_transdc_resp-reg_receiver"/>
</dbReference>
<dbReference type="PANTHER" id="PTHR43214:SF17">
    <property type="entry name" value="TRANSCRIPTIONAL REGULATORY PROTEIN RCSB"/>
    <property type="match status" value="1"/>
</dbReference>
<accession>A0A4R0YGP8</accession>
<dbReference type="Proteomes" id="UP000291822">
    <property type="component" value="Unassembled WGS sequence"/>
</dbReference>
<dbReference type="PROSITE" id="PS50110">
    <property type="entry name" value="RESPONSE_REGULATORY"/>
    <property type="match status" value="1"/>
</dbReference>
<dbReference type="SUPFAM" id="SSF46894">
    <property type="entry name" value="C-terminal effector domain of the bipartite response regulators"/>
    <property type="match status" value="1"/>
</dbReference>
<name>A0A4R0YGP8_9GAMM</name>
<dbReference type="EMBL" id="SJTG01000005">
    <property type="protein sequence ID" value="TCI07414.1"/>
    <property type="molecule type" value="Genomic_DNA"/>
</dbReference>
<dbReference type="Gene3D" id="3.40.50.2300">
    <property type="match status" value="1"/>
</dbReference>
<dbReference type="InterPro" id="IPR016032">
    <property type="entry name" value="Sig_transdc_resp-reg_C-effctor"/>
</dbReference>
<gene>
    <name evidence="6" type="ORF">EZM97_29185</name>
</gene>
<dbReference type="SMART" id="SM00448">
    <property type="entry name" value="REC"/>
    <property type="match status" value="1"/>
</dbReference>
<feature type="domain" description="Response regulatory" evidence="5">
    <location>
        <begin position="2"/>
        <end position="124"/>
    </location>
</feature>
<evidence type="ECO:0000259" key="5">
    <source>
        <dbReference type="PROSITE" id="PS50110"/>
    </source>
</evidence>
<dbReference type="InterPro" id="IPR000792">
    <property type="entry name" value="Tscrpt_reg_LuxR_C"/>
</dbReference>
<evidence type="ECO:0000313" key="6">
    <source>
        <dbReference type="EMBL" id="TCI07414.1"/>
    </source>
</evidence>
<dbReference type="InterPro" id="IPR058245">
    <property type="entry name" value="NreC/VraR/RcsB-like_REC"/>
</dbReference>
<keyword evidence="2" id="KW-0238">DNA-binding</keyword>
<dbReference type="SMART" id="SM00421">
    <property type="entry name" value="HTH_LUXR"/>
    <property type="match status" value="1"/>
</dbReference>
<dbReference type="Pfam" id="PF00072">
    <property type="entry name" value="Response_reg"/>
    <property type="match status" value="1"/>
</dbReference>
<dbReference type="GO" id="GO:0003677">
    <property type="term" value="F:DNA binding"/>
    <property type="evidence" value="ECO:0007669"/>
    <property type="project" value="UniProtKB-KW"/>
</dbReference>
<dbReference type="InterPro" id="IPR039420">
    <property type="entry name" value="WalR-like"/>
</dbReference>
<dbReference type="PANTHER" id="PTHR43214">
    <property type="entry name" value="TWO-COMPONENT RESPONSE REGULATOR"/>
    <property type="match status" value="1"/>
</dbReference>
<evidence type="ECO:0000256" key="1">
    <source>
        <dbReference type="ARBA" id="ARBA00022553"/>
    </source>
</evidence>
<evidence type="ECO:0000313" key="7">
    <source>
        <dbReference type="Proteomes" id="UP000291822"/>
    </source>
</evidence>
<dbReference type="PRINTS" id="PR00038">
    <property type="entry name" value="HTHLUXR"/>
</dbReference>
<dbReference type="Pfam" id="PF00196">
    <property type="entry name" value="GerE"/>
    <property type="match status" value="1"/>
</dbReference>
<sequence length="212" mass="23228">MRVIIADDHPVVLLGLKALLAGHGARVEIVGEATNGTEVLALVGSVACDLVITDFFSMADSPAMEDGLTMLRHLHERHPEVAVLVLTMLDNLALVQGMLARGVRGVVDKAAMTRELNLAMTAIRAGRIYLSERIRQQMHEQSLAASDGRSLSTREVEVVRLIARGHTVSEIAKQTHRSLTTISQQKRDAMRKLGLENDKQLHEYARANGLLN</sequence>
<keyword evidence="7" id="KW-1185">Reference proteome</keyword>
<evidence type="ECO:0000259" key="4">
    <source>
        <dbReference type="PROSITE" id="PS50043"/>
    </source>
</evidence>
<organism evidence="6 7">
    <name type="scientific">Dyella soli</name>
    <dbReference type="NCBI Taxonomy" id="522319"/>
    <lineage>
        <taxon>Bacteria</taxon>
        <taxon>Pseudomonadati</taxon>
        <taxon>Pseudomonadota</taxon>
        <taxon>Gammaproteobacteria</taxon>
        <taxon>Lysobacterales</taxon>
        <taxon>Rhodanobacteraceae</taxon>
        <taxon>Dyella</taxon>
    </lineage>
</organism>
<evidence type="ECO:0000256" key="2">
    <source>
        <dbReference type="ARBA" id="ARBA00023125"/>
    </source>
</evidence>
<dbReference type="SUPFAM" id="SSF52172">
    <property type="entry name" value="CheY-like"/>
    <property type="match status" value="1"/>
</dbReference>
<dbReference type="AlphaFoldDB" id="A0A4R0YGP8"/>
<feature type="domain" description="HTH luxR-type" evidence="4">
    <location>
        <begin position="144"/>
        <end position="209"/>
    </location>
</feature>
<evidence type="ECO:0000256" key="3">
    <source>
        <dbReference type="PROSITE-ProRule" id="PRU00169"/>
    </source>
</evidence>
<feature type="modified residue" description="4-aspartylphosphate" evidence="3">
    <location>
        <position position="54"/>
    </location>
</feature>
<comment type="caution">
    <text evidence="6">The sequence shown here is derived from an EMBL/GenBank/DDBJ whole genome shotgun (WGS) entry which is preliminary data.</text>
</comment>
<reference evidence="6 7" key="1">
    <citation type="submission" date="2019-02" db="EMBL/GenBank/DDBJ databases">
        <title>Dyella amyloliquefaciens sp. nov., isolated from forest soil.</title>
        <authorList>
            <person name="Gao Z.-H."/>
            <person name="Qiu L.-H."/>
        </authorList>
    </citation>
    <scope>NUCLEOTIDE SEQUENCE [LARGE SCALE GENOMIC DNA]</scope>
    <source>
        <strain evidence="6 7">KACC 12747</strain>
    </source>
</reference>
<dbReference type="CDD" id="cd17535">
    <property type="entry name" value="REC_NarL-like"/>
    <property type="match status" value="1"/>
</dbReference>
<dbReference type="GO" id="GO:0000160">
    <property type="term" value="P:phosphorelay signal transduction system"/>
    <property type="evidence" value="ECO:0007669"/>
    <property type="project" value="InterPro"/>
</dbReference>
<keyword evidence="1 3" id="KW-0597">Phosphoprotein</keyword>
<protein>
    <submittedName>
        <fullName evidence="6">Response regulator transcription factor</fullName>
    </submittedName>
</protein>
<dbReference type="PROSITE" id="PS50043">
    <property type="entry name" value="HTH_LUXR_2"/>
    <property type="match status" value="1"/>
</dbReference>
<dbReference type="InterPro" id="IPR011006">
    <property type="entry name" value="CheY-like_superfamily"/>
</dbReference>
<dbReference type="CDD" id="cd06170">
    <property type="entry name" value="LuxR_C_like"/>
    <property type="match status" value="1"/>
</dbReference>
<dbReference type="GO" id="GO:0006355">
    <property type="term" value="P:regulation of DNA-templated transcription"/>
    <property type="evidence" value="ECO:0007669"/>
    <property type="project" value="InterPro"/>
</dbReference>